<reference evidence="1" key="1">
    <citation type="submission" date="2023-04" db="EMBL/GenBank/DDBJ databases">
        <title>Candida boidinii NBRC 1967.</title>
        <authorList>
            <person name="Ichikawa N."/>
            <person name="Sato H."/>
            <person name="Tonouchi N."/>
        </authorList>
    </citation>
    <scope>NUCLEOTIDE SEQUENCE</scope>
    <source>
        <strain evidence="1">NBRC 1967</strain>
    </source>
</reference>
<evidence type="ECO:0000313" key="1">
    <source>
        <dbReference type="EMBL" id="GME88887.1"/>
    </source>
</evidence>
<protein>
    <submittedName>
        <fullName evidence="1">Unnamed protein product</fullName>
    </submittedName>
</protein>
<keyword evidence="2" id="KW-1185">Reference proteome</keyword>
<comment type="caution">
    <text evidence="1">The sequence shown here is derived from an EMBL/GenBank/DDBJ whole genome shotgun (WGS) entry which is preliminary data.</text>
</comment>
<name>A0ACB5THL9_CANBO</name>
<proteinExistence type="predicted"/>
<sequence length="1013" mass="115462">MAPIHIVRPENILKRAEDLIAVDQNEAALETLYNFITSKRTRAVQPSELEPIAFLFIELGIKQRDGKIIKDGLHQYKRNVQGNEYGLQSVEAVVKKFIELAELRLTEAQEKANEIAIENEKTSESTSGYKLGDLDGFEIGVSPEDILMSSVSTEDSRDRSDREIVSPWLKFLWEAYRTVLDILRNNSKLQIIYSQVVYKAFNFCIKYERKTEFRRLCELLRTHLQTSGQKQQPYNTFNKQQTQLFAIDLSDAETLQNHLDVRFQQLNVSVKLELWQESFKSVEDVHTLLTLSKRQPKPSVMVNYYENVAKIFSVSGNNLFHAAAKQKYFNLFSQSPIATIDELKKSASVHLLSALSISNDSINDSNNDSNSSSNGSSGNDDYRRRQNNRLASLLNLIKVPTRDSILQQIVDKNVLKISDNYLTELYYLLEENLNPLTFASKTFKIFEEISKIEEYQIYIESLIEIILTKLFKKISEIYESIKLDYLIKLSTFSGKFKLSSIEIESFLVKTAAKNLISVKIDHDSRIVSFKSDPFDESLSFNKNSNELYLQSTPAQIIREQLSSLAKSLSLSVSLIDPSIKESMILLQNASIKDANFGFEDERNEILQRSNVLKNRIEDVRKSKFEEDDQANKERAQQLLIQKKEEQERLEKNAAKLEEENKKKKLAEIKEGQKAELMKEINSKGNIKIDEEEAKDLDVEGLRQLQIQKLKQDNKNLEDKLTSTAKRFDYIERAYRKSELPLLEKDAEEQKTKDLEAYELTKVKIIENAKKEHEESIKLRDRLKKVLPDYENFVNDIKLKHKDLLEKIKEENKVKLENAKKERIAQFIADKKLQFEKAKEEKARQAKIEAEKLAAQAEAAKRYVPPSGRNIVGGSNGSSSDPSATEPEFQRGSNFRPSMPPASSSRVGGGANNKQALLDELLAIPANELKFAQSRQIKKLKEELGIRDNNSATPKTSSPSPAPAAVAPTPVRAPAAPVNEKQVLLDKLLAIPASELKFAQSRQIKKLKAELGIN</sequence>
<accession>A0ACB5THL9</accession>
<gene>
    <name evidence="1" type="ORF">Cboi01_000114300</name>
</gene>
<evidence type="ECO:0000313" key="2">
    <source>
        <dbReference type="Proteomes" id="UP001165101"/>
    </source>
</evidence>
<dbReference type="EMBL" id="BSXV01000386">
    <property type="protein sequence ID" value="GME88887.1"/>
    <property type="molecule type" value="Genomic_DNA"/>
</dbReference>
<dbReference type="Proteomes" id="UP001165101">
    <property type="component" value="Unassembled WGS sequence"/>
</dbReference>
<organism evidence="1 2">
    <name type="scientific">Candida boidinii</name>
    <name type="common">Yeast</name>
    <dbReference type="NCBI Taxonomy" id="5477"/>
    <lineage>
        <taxon>Eukaryota</taxon>
        <taxon>Fungi</taxon>
        <taxon>Dikarya</taxon>
        <taxon>Ascomycota</taxon>
        <taxon>Saccharomycotina</taxon>
        <taxon>Pichiomycetes</taxon>
        <taxon>Pichiales</taxon>
        <taxon>Pichiaceae</taxon>
        <taxon>Ogataea</taxon>
        <taxon>Ogataea/Candida clade</taxon>
    </lineage>
</organism>